<proteinExistence type="predicted"/>
<protein>
    <submittedName>
        <fullName evidence="1">Uncharacterized protein</fullName>
    </submittedName>
</protein>
<dbReference type="EMBL" id="FNEC01000007">
    <property type="protein sequence ID" value="SDI64071.1"/>
    <property type="molecule type" value="Genomic_DNA"/>
</dbReference>
<gene>
    <name evidence="1" type="ORF">SAMN05216189_100792</name>
    <name evidence="2" type="ORF">SAMN06295949_11092</name>
</gene>
<sequence>MSRIVDPADERTLKAVLATWYGPRYQRWSIDMVTMSV</sequence>
<keyword evidence="3" id="KW-1185">Reference proteome</keyword>
<dbReference type="Proteomes" id="UP000198309">
    <property type="component" value="Unassembled WGS sequence"/>
</dbReference>
<accession>A0A239IKT6</accession>
<name>A0A239IKT6_9PSED</name>
<evidence type="ECO:0000313" key="3">
    <source>
        <dbReference type="Proteomes" id="UP000198309"/>
    </source>
</evidence>
<reference evidence="2 3" key="2">
    <citation type="submission" date="2017-06" db="EMBL/GenBank/DDBJ databases">
        <authorList>
            <person name="Varghese N."/>
            <person name="Submissions S."/>
        </authorList>
    </citation>
    <scope>NUCLEOTIDE SEQUENCE [LARGE SCALE GENOMIC DNA]</scope>
    <source>
        <strain evidence="2 3">RLD-1</strain>
    </source>
</reference>
<dbReference type="Proteomes" id="UP000199693">
    <property type="component" value="Unassembled WGS sequence"/>
</dbReference>
<dbReference type="EMBL" id="FZPC01000010">
    <property type="protein sequence ID" value="SNS94270.1"/>
    <property type="molecule type" value="Genomic_DNA"/>
</dbReference>
<evidence type="ECO:0000313" key="4">
    <source>
        <dbReference type="Proteomes" id="UP000199693"/>
    </source>
</evidence>
<evidence type="ECO:0000313" key="2">
    <source>
        <dbReference type="EMBL" id="SNS94270.1"/>
    </source>
</evidence>
<dbReference type="AlphaFoldDB" id="A0A239IKT6"/>
<organism evidence="1 4">
    <name type="scientific">Pseudomonas delhiensis</name>
    <dbReference type="NCBI Taxonomy" id="366289"/>
    <lineage>
        <taxon>Bacteria</taxon>
        <taxon>Pseudomonadati</taxon>
        <taxon>Pseudomonadota</taxon>
        <taxon>Gammaproteobacteria</taxon>
        <taxon>Pseudomonadales</taxon>
        <taxon>Pseudomonadaceae</taxon>
        <taxon>Pseudomonas</taxon>
    </lineage>
</organism>
<evidence type="ECO:0000313" key="1">
    <source>
        <dbReference type="EMBL" id="SDI64071.1"/>
    </source>
</evidence>
<reference evidence="1 4" key="1">
    <citation type="submission" date="2016-10" db="EMBL/GenBank/DDBJ databases">
        <authorList>
            <person name="de Groot N.N."/>
        </authorList>
    </citation>
    <scope>NUCLEOTIDE SEQUENCE [LARGE SCALE GENOMIC DNA]</scope>
    <source>
        <strain evidence="1 4">CCM 7361</strain>
    </source>
</reference>